<dbReference type="EMBL" id="JAPEUY010000002">
    <property type="protein sequence ID" value="KAJ4375891.1"/>
    <property type="molecule type" value="Genomic_DNA"/>
</dbReference>
<dbReference type="AlphaFoldDB" id="A0A9W9CQ75"/>
<name>A0A9W9CQ75_9PLEO</name>
<keyword evidence="2" id="KW-1185">Reference proteome</keyword>
<dbReference type="OrthoDB" id="3695223at2759"/>
<organism evidence="1 2">
    <name type="scientific">Neocucurbitaria cava</name>
    <dbReference type="NCBI Taxonomy" id="798079"/>
    <lineage>
        <taxon>Eukaryota</taxon>
        <taxon>Fungi</taxon>
        <taxon>Dikarya</taxon>
        <taxon>Ascomycota</taxon>
        <taxon>Pezizomycotina</taxon>
        <taxon>Dothideomycetes</taxon>
        <taxon>Pleosporomycetidae</taxon>
        <taxon>Pleosporales</taxon>
        <taxon>Pleosporineae</taxon>
        <taxon>Cucurbitariaceae</taxon>
        <taxon>Neocucurbitaria</taxon>
    </lineage>
</organism>
<comment type="caution">
    <text evidence="1">The sequence shown here is derived from an EMBL/GenBank/DDBJ whole genome shotgun (WGS) entry which is preliminary data.</text>
</comment>
<proteinExistence type="predicted"/>
<protein>
    <submittedName>
        <fullName evidence="1">Uncharacterized protein</fullName>
    </submittedName>
</protein>
<evidence type="ECO:0000313" key="2">
    <source>
        <dbReference type="Proteomes" id="UP001140560"/>
    </source>
</evidence>
<dbReference type="Proteomes" id="UP001140560">
    <property type="component" value="Unassembled WGS sequence"/>
</dbReference>
<gene>
    <name evidence="1" type="ORF">N0V83_001169</name>
</gene>
<accession>A0A9W9CQ75</accession>
<reference evidence="1" key="1">
    <citation type="submission" date="2022-10" db="EMBL/GenBank/DDBJ databases">
        <title>Tapping the CABI collections for fungal endophytes: first genome assemblies for Collariella, Neodidymelliopsis, Ascochyta clinopodiicola, Didymella pomorum, Didymosphaeria variabile, Neocosmospora piperis and Neocucurbitaria cava.</title>
        <authorList>
            <person name="Hill R."/>
        </authorList>
    </citation>
    <scope>NUCLEOTIDE SEQUENCE</scope>
    <source>
        <strain evidence="1">IMI 356814</strain>
    </source>
</reference>
<evidence type="ECO:0000313" key="1">
    <source>
        <dbReference type="EMBL" id="KAJ4375891.1"/>
    </source>
</evidence>
<sequence>MSQNSTATPTTTITVTPGCPSAAPADVTVTRSAVAVPSCEAGNATKPSIVSMPGYGNMTAGATGTATGSASPSQYTGAASKMTGQGAMVVLGGVIAGLML</sequence>